<proteinExistence type="predicted"/>
<name>A0A6J4V2J4_9BACT</name>
<accession>A0A6J4V2J4</accession>
<evidence type="ECO:0000313" key="1">
    <source>
        <dbReference type="EMBL" id="CAA9563106.1"/>
    </source>
</evidence>
<dbReference type="AlphaFoldDB" id="A0A6J4V2J4"/>
<dbReference type="EMBL" id="CADCWI010000104">
    <property type="protein sequence ID" value="CAA9563106.1"/>
    <property type="molecule type" value="Genomic_DNA"/>
</dbReference>
<protein>
    <submittedName>
        <fullName evidence="1">Uncharacterized protein</fullName>
    </submittedName>
</protein>
<sequence length="302" mass="31768">MEKTGSINRRELLVATGVALLGTTSLPVLAKTQEASPDVEPIPVAELPEPTDDGIDVPVLGIAFGSDEIVATTEVAAGTVRMLTAVPYEDFGSILFRIPDDQPDAIGQILAAVSQPEPEVPEWLRTTHFPGGVRTDYRYGTTAEGFVTLLPGTYGVIDFATGQGTTFLATGESVEAVSIPATVAVTALDSMTYNGLEGAVPAGRQLWQLTNAGEMAHNIHIFSTPEGTTADDILESFSSEEQSSDDGTSGGLMSTQTLSLGAVNHFYLDLEPGRHAAMCTESTDFSGPPHAFMGMIVTFDVA</sequence>
<organism evidence="1">
    <name type="scientific">uncultured Thermomicrobiales bacterium</name>
    <dbReference type="NCBI Taxonomy" id="1645740"/>
    <lineage>
        <taxon>Bacteria</taxon>
        <taxon>Pseudomonadati</taxon>
        <taxon>Thermomicrobiota</taxon>
        <taxon>Thermomicrobia</taxon>
        <taxon>Thermomicrobiales</taxon>
        <taxon>environmental samples</taxon>
    </lineage>
</organism>
<dbReference type="InterPro" id="IPR008972">
    <property type="entry name" value="Cupredoxin"/>
</dbReference>
<reference evidence="1" key="1">
    <citation type="submission" date="2020-02" db="EMBL/GenBank/DDBJ databases">
        <authorList>
            <person name="Meier V. D."/>
        </authorList>
    </citation>
    <scope>NUCLEOTIDE SEQUENCE</scope>
    <source>
        <strain evidence="1">AVDCRST_MAG43</strain>
    </source>
</reference>
<gene>
    <name evidence="1" type="ORF">AVDCRST_MAG43-2091</name>
</gene>
<dbReference type="SUPFAM" id="SSF49503">
    <property type="entry name" value="Cupredoxins"/>
    <property type="match status" value="1"/>
</dbReference>